<dbReference type="GO" id="GO:0005634">
    <property type="term" value="C:nucleus"/>
    <property type="evidence" value="ECO:0007669"/>
    <property type="project" value="TreeGrafter"/>
</dbReference>
<evidence type="ECO:0000256" key="1">
    <source>
        <dbReference type="SAM" id="MobiDB-lite"/>
    </source>
</evidence>
<name>A0AAD2CXI6_EUPCR</name>
<dbReference type="GO" id="GO:0007131">
    <property type="term" value="P:reciprocal meiotic recombination"/>
    <property type="evidence" value="ECO:0007669"/>
    <property type="project" value="TreeGrafter"/>
</dbReference>
<keyword evidence="2" id="KW-0812">Transmembrane</keyword>
<gene>
    <name evidence="3" type="ORF">ECRASSUSDP1_LOCUS15273</name>
</gene>
<feature type="transmembrane region" description="Helical" evidence="2">
    <location>
        <begin position="39"/>
        <end position="60"/>
    </location>
</feature>
<evidence type="ECO:0000313" key="3">
    <source>
        <dbReference type="EMBL" id="CAI2373924.1"/>
    </source>
</evidence>
<feature type="compositionally biased region" description="Acidic residues" evidence="1">
    <location>
        <begin position="392"/>
        <end position="403"/>
    </location>
</feature>
<accession>A0AAD2CXI6</accession>
<reference evidence="3" key="1">
    <citation type="submission" date="2023-07" db="EMBL/GenBank/DDBJ databases">
        <authorList>
            <consortium name="AG Swart"/>
            <person name="Singh M."/>
            <person name="Singh A."/>
            <person name="Seah K."/>
            <person name="Emmerich C."/>
        </authorList>
    </citation>
    <scope>NUCLEOTIDE SEQUENCE</scope>
    <source>
        <strain evidence="3">DP1</strain>
    </source>
</reference>
<comment type="caution">
    <text evidence="3">The sequence shown here is derived from an EMBL/GenBank/DDBJ whole genome shotgun (WGS) entry which is preliminary data.</text>
</comment>
<sequence>MPNCYLKTLKWSYKRVKNRDIFKQSISLNYRGNDTFSNFIGGIATLIIFVILAGYSIIFFRIMINRSDVSWNLNSVRTNLATEHEPLVWAEDDPKLKIYWTAYQHHLLDNVGDPENALKFSFSHEYINTEKKANGDDYYTRTELSYEPCADDFWTNQDLDNKLNIIKPHCPNIVGQKLNGNQQNNKEYSYVTFWYSNCRYESNCVHSDISKEIINKSIISVHVKNKYVDLNDIENPIKDYTETLRNIQIKTGIRTRVTMKLRKHEVVLDDSLFPLPWSTEPIYFNSLEDYSIYEEMPIVGDSDGEVVFEIVKDDRIDQHHRKLLNFLEVTGILGGMFEVFEVGFGAIIGIYASFIFKKRLGMDVKLYEAKFETISKEMKELEKRLKENKQQEEEELNQDEEEKEGGNLEKITEESKSKSSKISRKEESKLANNIARISSNQADLNNSYGPLNLNPDLPVEPGSLFMNPQQNAHEPSKIPAEIDAKQDEKKCCFFNKFSTNDQEVENFNDMLDCFYIVYMMKKLQIQIKYILSRDSEYQEALEKNPSLDLDPRDFLKESPSSQIHPVYGQNIYQIPPEQLMRVLPREENRFLKYLPKSPENP</sequence>
<organism evidence="3 4">
    <name type="scientific">Euplotes crassus</name>
    <dbReference type="NCBI Taxonomy" id="5936"/>
    <lineage>
        <taxon>Eukaryota</taxon>
        <taxon>Sar</taxon>
        <taxon>Alveolata</taxon>
        <taxon>Ciliophora</taxon>
        <taxon>Intramacronucleata</taxon>
        <taxon>Spirotrichea</taxon>
        <taxon>Hypotrichia</taxon>
        <taxon>Euplotida</taxon>
        <taxon>Euplotidae</taxon>
        <taxon>Moneuplotes</taxon>
    </lineage>
</organism>
<evidence type="ECO:0000256" key="2">
    <source>
        <dbReference type="SAM" id="Phobius"/>
    </source>
</evidence>
<feature type="compositionally biased region" description="Basic and acidic residues" evidence="1">
    <location>
        <begin position="404"/>
        <end position="424"/>
    </location>
</feature>
<dbReference type="PANTHER" id="PTHR31398:SF0">
    <property type="entry name" value="MEIOTIC NUCLEAR DIVISION PROTEIN 1 HOMOLOG"/>
    <property type="match status" value="1"/>
</dbReference>
<protein>
    <submittedName>
        <fullName evidence="3">Uncharacterized protein</fullName>
    </submittedName>
</protein>
<keyword evidence="4" id="KW-1185">Reference proteome</keyword>
<keyword evidence="2" id="KW-1133">Transmembrane helix</keyword>
<evidence type="ECO:0000313" key="4">
    <source>
        <dbReference type="Proteomes" id="UP001295684"/>
    </source>
</evidence>
<feature type="region of interest" description="Disordered" evidence="1">
    <location>
        <begin position="385"/>
        <end position="424"/>
    </location>
</feature>
<dbReference type="EMBL" id="CAMPGE010015292">
    <property type="protein sequence ID" value="CAI2373924.1"/>
    <property type="molecule type" value="Genomic_DNA"/>
</dbReference>
<dbReference type="Proteomes" id="UP001295684">
    <property type="component" value="Unassembled WGS sequence"/>
</dbReference>
<dbReference type="PANTHER" id="PTHR31398">
    <property type="entry name" value="MEIOTIC NUCLEAR DIVISION PROTEIN 1 HOMOLOG"/>
    <property type="match status" value="1"/>
</dbReference>
<proteinExistence type="predicted"/>
<feature type="transmembrane region" description="Helical" evidence="2">
    <location>
        <begin position="331"/>
        <end position="356"/>
    </location>
</feature>
<dbReference type="AlphaFoldDB" id="A0AAD2CXI6"/>
<keyword evidence="2" id="KW-0472">Membrane</keyword>